<proteinExistence type="inferred from homology"/>
<dbReference type="AlphaFoldDB" id="A0A221KFH5"/>
<evidence type="ECO:0000256" key="1">
    <source>
        <dbReference type="ARBA" id="ARBA00022729"/>
    </source>
</evidence>
<keyword evidence="2" id="KW-0175">Coiled coil</keyword>
<comment type="subcellular location">
    <subcellularLocation>
        <location evidence="2">Periplasm</location>
    </subcellularLocation>
</comment>
<dbReference type="GO" id="GO:0030288">
    <property type="term" value="C:outer membrane-bounded periplasmic space"/>
    <property type="evidence" value="ECO:0007669"/>
    <property type="project" value="UniProtKB-UniRule"/>
</dbReference>
<reference evidence="4 5" key="1">
    <citation type="submission" date="2017-07" db="EMBL/GenBank/DDBJ databases">
        <title>Complete Genome Sequence of the cosmetic ferment Vitreoscilla filiformis (ATCC15551).</title>
        <authorList>
            <person name="Contreras S."/>
            <person name="Sagory-Zalkind P."/>
            <person name="Blanquart H."/>
            <person name="Iltis A."/>
            <person name="Morand S.C."/>
        </authorList>
    </citation>
    <scope>NUCLEOTIDE SEQUENCE [LARGE SCALE GENOMIC DNA]</scope>
    <source>
        <strain evidence="4 5">ATCC 15551</strain>
    </source>
</reference>
<dbReference type="InterPro" id="IPR039565">
    <property type="entry name" value="BamD-like"/>
</dbReference>
<dbReference type="Pfam" id="PF13525">
    <property type="entry name" value="YfiO"/>
    <property type="match status" value="1"/>
</dbReference>
<dbReference type="GO" id="GO:0043093">
    <property type="term" value="P:FtsZ-dependent cytokinesis"/>
    <property type="evidence" value="ECO:0007669"/>
    <property type="project" value="UniProtKB-UniRule"/>
</dbReference>
<dbReference type="InterPro" id="IPR034706">
    <property type="entry name" value="CpoB"/>
</dbReference>
<keyword evidence="2" id="KW-0574">Periplasm</keyword>
<comment type="similarity">
    <text evidence="2">Belongs to the CpoB family.</text>
</comment>
<keyword evidence="5" id="KW-1185">Reference proteome</keyword>
<evidence type="ECO:0000313" key="4">
    <source>
        <dbReference type="EMBL" id="ASM77570.1"/>
    </source>
</evidence>
<evidence type="ECO:0000256" key="2">
    <source>
        <dbReference type="HAMAP-Rule" id="MF_02066"/>
    </source>
</evidence>
<dbReference type="OrthoDB" id="8525418at2"/>
<evidence type="ECO:0000313" key="5">
    <source>
        <dbReference type="Proteomes" id="UP000199729"/>
    </source>
</evidence>
<dbReference type="KEGG" id="vff:VITFI_CDS1792"/>
<protein>
    <recommendedName>
        <fullName evidence="2">Cell division coordinator CpoB</fullName>
    </recommendedName>
</protein>
<feature type="coiled-coil region" evidence="2">
    <location>
        <begin position="51"/>
        <end position="113"/>
    </location>
</feature>
<dbReference type="HAMAP" id="MF_02066">
    <property type="entry name" value="CpoB"/>
    <property type="match status" value="1"/>
</dbReference>
<dbReference type="EMBL" id="CP022423">
    <property type="protein sequence ID" value="ASM77570.1"/>
    <property type="molecule type" value="Genomic_DNA"/>
</dbReference>
<dbReference type="Proteomes" id="UP000199729">
    <property type="component" value="Chromosome"/>
</dbReference>
<keyword evidence="2" id="KW-0131">Cell cycle</keyword>
<dbReference type="InterPro" id="IPR011990">
    <property type="entry name" value="TPR-like_helical_dom_sf"/>
</dbReference>
<gene>
    <name evidence="2" type="primary">cpoB</name>
    <name evidence="4" type="ORF">VITFI_CDS1792</name>
</gene>
<comment type="function">
    <text evidence="2">Mediates coordination of peptidoglycan synthesis and outer membrane constriction during cell division.</text>
</comment>
<evidence type="ECO:0000259" key="3">
    <source>
        <dbReference type="Pfam" id="PF13525"/>
    </source>
</evidence>
<dbReference type="SUPFAM" id="SSF48452">
    <property type="entry name" value="TPR-like"/>
    <property type="match status" value="1"/>
</dbReference>
<organism evidence="4 5">
    <name type="scientific">Vitreoscilla filiformis</name>
    <dbReference type="NCBI Taxonomy" id="63"/>
    <lineage>
        <taxon>Bacteria</taxon>
        <taxon>Pseudomonadati</taxon>
        <taxon>Pseudomonadota</taxon>
        <taxon>Betaproteobacteria</taxon>
        <taxon>Neisseriales</taxon>
        <taxon>Neisseriaceae</taxon>
        <taxon>Vitreoscilla</taxon>
    </lineage>
</organism>
<keyword evidence="2" id="KW-0132">Cell division</keyword>
<dbReference type="InterPro" id="IPR014162">
    <property type="entry name" value="CpoB_C"/>
</dbReference>
<dbReference type="Gene3D" id="1.25.40.10">
    <property type="entry name" value="Tetratricopeptide repeat domain"/>
    <property type="match status" value="1"/>
</dbReference>
<dbReference type="NCBIfam" id="TIGR02795">
    <property type="entry name" value="tol_pal_ybgF"/>
    <property type="match status" value="1"/>
</dbReference>
<name>A0A221KFH5_VITFI</name>
<keyword evidence="1 2" id="KW-0732">Signal</keyword>
<sequence>MGLQPRLKTWPPASRWWVGVLLAGWVQISHAAGLFEDEDARRAILDLRGQLAQAMAVLKQQGEQIQQLQRNQLAVANELEGIRVDNARLRGDNEKLLRKVAEVEQKIKASSQEVDERVRKLEPGVETVDGKRFKVDADERRAYEDAMSGLRAGDYDKATNDLGNFLKRYPTSGYADSVRYWLASAQYGRRDYRSATTTFRAFLTSADADHPRAPEAMLALANCYVETKDSKTAKRLLEELIKKYPEAEASIAARERLAVLK</sequence>
<dbReference type="RefSeq" id="WP_089416649.1">
    <property type="nucleotide sequence ID" value="NZ_CP022423.1"/>
</dbReference>
<accession>A0A221KFH5</accession>
<feature type="domain" description="Outer membrane lipoprotein BamD-like" evidence="3">
    <location>
        <begin position="137"/>
        <end position="261"/>
    </location>
</feature>